<dbReference type="PANTHER" id="PTHR15672:SF8">
    <property type="entry name" value="PROTEIN ENCORE"/>
    <property type="match status" value="1"/>
</dbReference>
<dbReference type="InterPro" id="IPR001374">
    <property type="entry name" value="R3H_dom"/>
</dbReference>
<feature type="domain" description="R3H" evidence="3">
    <location>
        <begin position="295"/>
        <end position="358"/>
    </location>
</feature>
<dbReference type="InterPro" id="IPR036867">
    <property type="entry name" value="R3H_dom_sf"/>
</dbReference>
<dbReference type="PANTHER" id="PTHR15672">
    <property type="entry name" value="CAMP-REGULATED PHOSPHOPROTEIN 21 RELATED R3H DOMAIN CONTAINING PROTEIN"/>
    <property type="match status" value="1"/>
</dbReference>
<sequence>DERGGLQQTAADDALLPSDDAIGGTETSRRRKTSASDIPDTDSGRPTSVDDEEEDDPAGGLVLHIPPRPDSEIKNHGPAEIKDQSTSGAEIKEQSREIRRIPTLVCEELRDEEEEGTDQPSSSSRRVQRALSKQCVIDDDTVPQPTTHPLSIVIDTRSEPKTAKEKSKTLTPTPSLTADQWESMADRRRELAAQLLGRTPLSLSQSEGNLERAKTKASIASKTGGNAKLLVRSHALCGDDDTRLRPPAEFARSNPSFAATKSLSRDSSATDYTDSSGVDLFAFIVTTLHKNEKDRSILLDLERQLIDYVKDESRQSYRFAPMSSYNRMLIHRVAAYFGLDHNIDQSGQCIVVNRSENTRIPEHNFASLIRSDQYTDTARRSLSRDAQSYEEISREYPSLPHRMSLEMLSRRTRSFEVSGHRTLSPAWRNEQNAQSTDSAPSLHPHSSNSPAYALSPVMQQNAEAPEERPDGAALEPRRRVAGLAQLHKAGSFGGVPVFYRNNSNGVRPIEETMMRGRERNGGMMGQHQQRSESQRSRPESQPEQQHQHQPEYYGSGQIPPDPYYREEQFRSEFNGNVMQQNSYYQSDPNRQLYVDTYGTPAGAPPMEYAPAPYYYPTPTSQPMQQQFQQHMQQAPDQVDQLAREMSAASISSNSQSQSPTHMQQLQQPHLQLQQPRAPVFYPQQQPMMQPAFYAPVYQGYAAMPAYDGFIYAPMQYHQFPAPPIYPQPAFAPVPAPNPMAYHNGTTYYHPVPHPQPMTYPPNQNYYYPATGAMPQYPEPTAPVPVPAATQDEVPESSEADH</sequence>
<reference evidence="4" key="1">
    <citation type="submission" date="2023-10" db="EMBL/GenBank/DDBJ databases">
        <title>Genome assembly of Pristionchus species.</title>
        <authorList>
            <person name="Yoshida K."/>
            <person name="Sommer R.J."/>
        </authorList>
    </citation>
    <scope>NUCLEOTIDE SEQUENCE</scope>
    <source>
        <strain evidence="4">RS5133</strain>
    </source>
</reference>
<dbReference type="SUPFAM" id="SSF82708">
    <property type="entry name" value="R3H domain"/>
    <property type="match status" value="1"/>
</dbReference>
<gene>
    <name evidence="4" type="ORF">PFISCL1PPCAC_11194</name>
</gene>
<dbReference type="EMBL" id="BTSY01000003">
    <property type="protein sequence ID" value="GMT19897.1"/>
    <property type="molecule type" value="Genomic_DNA"/>
</dbReference>
<evidence type="ECO:0000313" key="4">
    <source>
        <dbReference type="EMBL" id="GMT19897.1"/>
    </source>
</evidence>
<feature type="compositionally biased region" description="Low complexity" evidence="2">
    <location>
        <begin position="10"/>
        <end position="21"/>
    </location>
</feature>
<name>A0AAV5VJH9_9BILA</name>
<feature type="non-terminal residue" evidence="4">
    <location>
        <position position="1"/>
    </location>
</feature>
<feature type="region of interest" description="Disordered" evidence="2">
    <location>
        <begin position="777"/>
        <end position="801"/>
    </location>
</feature>
<dbReference type="InterPro" id="IPR051937">
    <property type="entry name" value="R3H_domain_containing"/>
</dbReference>
<feature type="compositionally biased region" description="Low complexity" evidence="2">
    <location>
        <begin position="646"/>
        <end position="671"/>
    </location>
</feature>
<keyword evidence="1" id="KW-0597">Phosphoprotein</keyword>
<organism evidence="4 5">
    <name type="scientific">Pristionchus fissidentatus</name>
    <dbReference type="NCBI Taxonomy" id="1538716"/>
    <lineage>
        <taxon>Eukaryota</taxon>
        <taxon>Metazoa</taxon>
        <taxon>Ecdysozoa</taxon>
        <taxon>Nematoda</taxon>
        <taxon>Chromadorea</taxon>
        <taxon>Rhabditida</taxon>
        <taxon>Rhabditina</taxon>
        <taxon>Diplogasteromorpha</taxon>
        <taxon>Diplogasteroidea</taxon>
        <taxon>Neodiplogasteridae</taxon>
        <taxon>Pristionchus</taxon>
    </lineage>
</organism>
<feature type="region of interest" description="Disordered" evidence="2">
    <location>
        <begin position="517"/>
        <end position="563"/>
    </location>
</feature>
<dbReference type="CDD" id="cd02642">
    <property type="entry name" value="R3H_encore_like"/>
    <property type="match status" value="1"/>
</dbReference>
<feature type="compositionally biased region" description="Polar residues" evidence="2">
    <location>
        <begin position="429"/>
        <end position="450"/>
    </location>
</feature>
<feature type="compositionally biased region" description="Basic and acidic residues" evidence="2">
    <location>
        <begin position="529"/>
        <end position="549"/>
    </location>
</feature>
<feature type="region of interest" description="Disordered" evidence="2">
    <location>
        <begin position="421"/>
        <end position="452"/>
    </location>
</feature>
<comment type="caution">
    <text evidence="4">The sequence shown here is derived from an EMBL/GenBank/DDBJ whole genome shotgun (WGS) entry which is preliminary data.</text>
</comment>
<evidence type="ECO:0000259" key="3">
    <source>
        <dbReference type="PROSITE" id="PS51061"/>
    </source>
</evidence>
<keyword evidence="5" id="KW-1185">Reference proteome</keyword>
<evidence type="ECO:0000256" key="1">
    <source>
        <dbReference type="ARBA" id="ARBA00022553"/>
    </source>
</evidence>
<protein>
    <recommendedName>
        <fullName evidence="3">R3H domain-containing protein</fullName>
    </recommendedName>
</protein>
<dbReference type="Gene3D" id="3.30.1370.50">
    <property type="entry name" value="R3H-like domain"/>
    <property type="match status" value="1"/>
</dbReference>
<feature type="region of interest" description="Disordered" evidence="2">
    <location>
        <begin position="642"/>
        <end position="671"/>
    </location>
</feature>
<feature type="region of interest" description="Disordered" evidence="2">
    <location>
        <begin position="1"/>
        <end position="131"/>
    </location>
</feature>
<evidence type="ECO:0000313" key="5">
    <source>
        <dbReference type="Proteomes" id="UP001432322"/>
    </source>
</evidence>
<evidence type="ECO:0000256" key="2">
    <source>
        <dbReference type="SAM" id="MobiDB-lite"/>
    </source>
</evidence>
<dbReference type="AlphaFoldDB" id="A0AAV5VJH9"/>
<feature type="compositionally biased region" description="Basic and acidic residues" evidence="2">
    <location>
        <begin position="90"/>
        <end position="100"/>
    </location>
</feature>
<dbReference type="SMART" id="SM00393">
    <property type="entry name" value="R3H"/>
    <property type="match status" value="1"/>
</dbReference>
<dbReference type="Proteomes" id="UP001432322">
    <property type="component" value="Unassembled WGS sequence"/>
</dbReference>
<feature type="compositionally biased region" description="Basic and acidic residues" evidence="2">
    <location>
        <begin position="67"/>
        <end position="83"/>
    </location>
</feature>
<dbReference type="Pfam" id="PF01424">
    <property type="entry name" value="R3H"/>
    <property type="match status" value="1"/>
</dbReference>
<proteinExistence type="predicted"/>
<dbReference type="GO" id="GO:0003676">
    <property type="term" value="F:nucleic acid binding"/>
    <property type="evidence" value="ECO:0007669"/>
    <property type="project" value="UniProtKB-UniRule"/>
</dbReference>
<feature type="compositionally biased region" description="Acidic residues" evidence="2">
    <location>
        <begin position="792"/>
        <end position="801"/>
    </location>
</feature>
<accession>A0AAV5VJH9</accession>
<dbReference type="PROSITE" id="PS51061">
    <property type="entry name" value="R3H"/>
    <property type="match status" value="1"/>
</dbReference>